<protein>
    <submittedName>
        <fullName evidence="5">FH2 domain-containing protein</fullName>
    </submittedName>
</protein>
<dbReference type="GO" id="GO:0051015">
    <property type="term" value="F:actin filament binding"/>
    <property type="evidence" value="ECO:0007669"/>
    <property type="project" value="TreeGrafter"/>
</dbReference>
<dbReference type="STRING" id="387005.A0A183HXM2"/>
<reference evidence="3 4" key="2">
    <citation type="submission" date="2018-11" db="EMBL/GenBank/DDBJ databases">
        <authorList>
            <consortium name="Pathogen Informatics"/>
        </authorList>
    </citation>
    <scope>NUCLEOTIDE SEQUENCE [LARGE SCALE GENOMIC DNA]</scope>
</reference>
<evidence type="ECO:0000259" key="2">
    <source>
        <dbReference type="PROSITE" id="PS51444"/>
    </source>
</evidence>
<dbReference type="AlphaFoldDB" id="A0A183HXM2"/>
<gene>
    <name evidence="3" type="ORF">OFLC_LOCUS12233</name>
</gene>
<dbReference type="WBParaSite" id="OFLC_0001223501-mRNA-1">
    <property type="protein sequence ID" value="OFLC_0001223501-mRNA-1"/>
    <property type="gene ID" value="OFLC_0001223501"/>
</dbReference>
<feature type="domain" description="FH2" evidence="2">
    <location>
        <begin position="1"/>
        <end position="142"/>
    </location>
</feature>
<dbReference type="GO" id="GO:0008360">
    <property type="term" value="P:regulation of cell shape"/>
    <property type="evidence" value="ECO:0007669"/>
    <property type="project" value="TreeGrafter"/>
</dbReference>
<dbReference type="PANTHER" id="PTHR45857:SF4">
    <property type="entry name" value="FORMIN-LIKE PROTEIN"/>
    <property type="match status" value="1"/>
</dbReference>
<sequence length="142" mass="16594">MRDRGVRRKENRYICSICISITQTITCRKLSMSAPVIMSAVHRMDLTALVPESVDILIKIAPTHEEIVKFKEYELEHKNFSDLSEEDQFLAELVKIERFEHKIKIMSFMATFDESADLLEPVKLSFSNRISYSFQNFLSLDR</sequence>
<keyword evidence="4" id="KW-1185">Reference proteome</keyword>
<dbReference type="GO" id="GO:0016477">
    <property type="term" value="P:cell migration"/>
    <property type="evidence" value="ECO:0007669"/>
    <property type="project" value="TreeGrafter"/>
</dbReference>
<dbReference type="InterPro" id="IPR043592">
    <property type="entry name" value="FMNL_animal"/>
</dbReference>
<name>A0A183HXM2_9BILA</name>
<dbReference type="GO" id="GO:0005829">
    <property type="term" value="C:cytosol"/>
    <property type="evidence" value="ECO:0007669"/>
    <property type="project" value="TreeGrafter"/>
</dbReference>
<dbReference type="EMBL" id="UZAJ01018737">
    <property type="protein sequence ID" value="VDO83038.1"/>
    <property type="molecule type" value="Genomic_DNA"/>
</dbReference>
<evidence type="ECO:0000256" key="1">
    <source>
        <dbReference type="ARBA" id="ARBA00023449"/>
    </source>
</evidence>
<evidence type="ECO:0000313" key="3">
    <source>
        <dbReference type="EMBL" id="VDO83038.1"/>
    </source>
</evidence>
<dbReference type="Pfam" id="PF02181">
    <property type="entry name" value="FH2"/>
    <property type="match status" value="1"/>
</dbReference>
<dbReference type="Gene3D" id="1.20.58.2220">
    <property type="entry name" value="Formin, FH2 domain"/>
    <property type="match status" value="1"/>
</dbReference>
<dbReference type="InterPro" id="IPR015425">
    <property type="entry name" value="FH2_Formin"/>
</dbReference>
<dbReference type="Proteomes" id="UP000267606">
    <property type="component" value="Unassembled WGS sequence"/>
</dbReference>
<dbReference type="SUPFAM" id="SSF101447">
    <property type="entry name" value="Formin homology 2 domain (FH2 domain)"/>
    <property type="match status" value="1"/>
</dbReference>
<dbReference type="PROSITE" id="PS51444">
    <property type="entry name" value="FH2"/>
    <property type="match status" value="1"/>
</dbReference>
<evidence type="ECO:0000313" key="5">
    <source>
        <dbReference type="WBParaSite" id="OFLC_0001223501-mRNA-1"/>
    </source>
</evidence>
<accession>A0A183HXM2</accession>
<dbReference type="GO" id="GO:0030866">
    <property type="term" value="P:cortical actin cytoskeleton organization"/>
    <property type="evidence" value="ECO:0007669"/>
    <property type="project" value="TreeGrafter"/>
</dbReference>
<dbReference type="PANTHER" id="PTHR45857">
    <property type="entry name" value="FORMIN-LIKE PROTEIN"/>
    <property type="match status" value="1"/>
</dbReference>
<reference evidence="5" key="1">
    <citation type="submission" date="2016-06" db="UniProtKB">
        <authorList>
            <consortium name="WormBaseParasite"/>
        </authorList>
    </citation>
    <scope>IDENTIFICATION</scope>
</reference>
<proteinExistence type="inferred from homology"/>
<organism evidence="5">
    <name type="scientific">Onchocerca flexuosa</name>
    <dbReference type="NCBI Taxonomy" id="387005"/>
    <lineage>
        <taxon>Eukaryota</taxon>
        <taxon>Metazoa</taxon>
        <taxon>Ecdysozoa</taxon>
        <taxon>Nematoda</taxon>
        <taxon>Chromadorea</taxon>
        <taxon>Rhabditida</taxon>
        <taxon>Spirurina</taxon>
        <taxon>Spiruromorpha</taxon>
        <taxon>Filarioidea</taxon>
        <taxon>Onchocercidae</taxon>
        <taxon>Onchocerca</taxon>
    </lineage>
</organism>
<comment type="similarity">
    <text evidence="1">Belongs to the formin homology family.</text>
</comment>
<dbReference type="InterPro" id="IPR042201">
    <property type="entry name" value="FH2_Formin_sf"/>
</dbReference>
<evidence type="ECO:0000313" key="4">
    <source>
        <dbReference type="Proteomes" id="UP000267606"/>
    </source>
</evidence>